<dbReference type="PANTHER" id="PTHR24220">
    <property type="entry name" value="IMPORT ATP-BINDING PROTEIN"/>
    <property type="match status" value="1"/>
</dbReference>
<dbReference type="GO" id="GO:0022857">
    <property type="term" value="F:transmembrane transporter activity"/>
    <property type="evidence" value="ECO:0007669"/>
    <property type="project" value="UniProtKB-ARBA"/>
</dbReference>
<dbReference type="GO" id="GO:0016887">
    <property type="term" value="F:ATP hydrolysis activity"/>
    <property type="evidence" value="ECO:0007669"/>
    <property type="project" value="InterPro"/>
</dbReference>
<keyword evidence="3 5" id="KW-0067">ATP-binding</keyword>
<dbReference type="PROSITE" id="PS00211">
    <property type="entry name" value="ABC_TRANSPORTER_1"/>
    <property type="match status" value="1"/>
</dbReference>
<dbReference type="EMBL" id="JAPTNE010000016">
    <property type="protein sequence ID" value="MCZ0807928.1"/>
    <property type="molecule type" value="Genomic_DNA"/>
</dbReference>
<dbReference type="InterPro" id="IPR003593">
    <property type="entry name" value="AAA+_ATPase"/>
</dbReference>
<evidence type="ECO:0000313" key="5">
    <source>
        <dbReference type="EMBL" id="MCZ0807928.1"/>
    </source>
</evidence>
<dbReference type="RefSeq" id="WP_258433807.1">
    <property type="nucleotide sequence ID" value="NZ_JANSGW010000016.1"/>
</dbReference>
<dbReference type="Pfam" id="PF00005">
    <property type="entry name" value="ABC_tran"/>
    <property type="match status" value="1"/>
</dbReference>
<dbReference type="InterPro" id="IPR017911">
    <property type="entry name" value="MacB-like_ATP-bd"/>
</dbReference>
<dbReference type="InterPro" id="IPR017871">
    <property type="entry name" value="ABC_transporter-like_CS"/>
</dbReference>
<keyword evidence="2" id="KW-0547">Nucleotide-binding</keyword>
<dbReference type="CDD" id="cd03255">
    <property type="entry name" value="ABC_MJ0796_LolCDE_FtsE"/>
    <property type="match status" value="1"/>
</dbReference>
<dbReference type="GO" id="GO:0005886">
    <property type="term" value="C:plasma membrane"/>
    <property type="evidence" value="ECO:0007669"/>
    <property type="project" value="TreeGrafter"/>
</dbReference>
<dbReference type="InterPro" id="IPR027417">
    <property type="entry name" value="P-loop_NTPase"/>
</dbReference>
<proteinExistence type="predicted"/>
<organism evidence="5 6">
    <name type="scientific">Brevibacillus laterosporus</name>
    <name type="common">Bacillus laterosporus</name>
    <dbReference type="NCBI Taxonomy" id="1465"/>
    <lineage>
        <taxon>Bacteria</taxon>
        <taxon>Bacillati</taxon>
        <taxon>Bacillota</taxon>
        <taxon>Bacilli</taxon>
        <taxon>Bacillales</taxon>
        <taxon>Paenibacillaceae</taxon>
        <taxon>Brevibacillus</taxon>
    </lineage>
</organism>
<evidence type="ECO:0000256" key="2">
    <source>
        <dbReference type="ARBA" id="ARBA00022741"/>
    </source>
</evidence>
<dbReference type="Gene3D" id="3.40.50.300">
    <property type="entry name" value="P-loop containing nucleotide triphosphate hydrolases"/>
    <property type="match status" value="1"/>
</dbReference>
<keyword evidence="1" id="KW-0813">Transport</keyword>
<reference evidence="5" key="1">
    <citation type="submission" date="2022-09" db="EMBL/GenBank/DDBJ databases">
        <title>Genome analysis and characterization of larvicidal activity of Brevibacillus strains.</title>
        <authorList>
            <person name="Patrusheva E.V."/>
            <person name="Izotova A.O."/>
            <person name="Toshchakov S.V."/>
            <person name="Sineoky S.P."/>
        </authorList>
    </citation>
    <scope>NUCLEOTIDE SEQUENCE</scope>
    <source>
        <strain evidence="5">VKPM_B-13247</strain>
    </source>
</reference>
<evidence type="ECO:0000259" key="4">
    <source>
        <dbReference type="PROSITE" id="PS50893"/>
    </source>
</evidence>
<evidence type="ECO:0000313" key="6">
    <source>
        <dbReference type="Proteomes" id="UP001077662"/>
    </source>
</evidence>
<gene>
    <name evidence="5" type="ORF">O0554_13575</name>
</gene>
<dbReference type="GO" id="GO:0005524">
    <property type="term" value="F:ATP binding"/>
    <property type="evidence" value="ECO:0007669"/>
    <property type="project" value="UniProtKB-KW"/>
</dbReference>
<dbReference type="FunFam" id="3.40.50.300:FF:000032">
    <property type="entry name" value="Export ABC transporter ATP-binding protein"/>
    <property type="match status" value="1"/>
</dbReference>
<dbReference type="InterPro" id="IPR015854">
    <property type="entry name" value="ABC_transpr_LolD-like"/>
</dbReference>
<dbReference type="PROSITE" id="PS50893">
    <property type="entry name" value="ABC_TRANSPORTER_2"/>
    <property type="match status" value="1"/>
</dbReference>
<protein>
    <submittedName>
        <fullName evidence="5">ABC transporter ATP-binding protein</fullName>
    </submittedName>
</protein>
<feature type="domain" description="ABC transporter" evidence="4">
    <location>
        <begin position="6"/>
        <end position="227"/>
    </location>
</feature>
<evidence type="ECO:0000256" key="1">
    <source>
        <dbReference type="ARBA" id="ARBA00022448"/>
    </source>
</evidence>
<dbReference type="InterPro" id="IPR003439">
    <property type="entry name" value="ABC_transporter-like_ATP-bd"/>
</dbReference>
<accession>A0AAP3DH36</accession>
<dbReference type="GO" id="GO:0098796">
    <property type="term" value="C:membrane protein complex"/>
    <property type="evidence" value="ECO:0007669"/>
    <property type="project" value="UniProtKB-ARBA"/>
</dbReference>
<dbReference type="PANTHER" id="PTHR24220:SF86">
    <property type="entry name" value="ABC TRANSPORTER ABCH.1"/>
    <property type="match status" value="1"/>
</dbReference>
<sequence>MSQAIVKVRNIRKEYQIESGTLQVLKGITTDIHQGEIVSIMGPSGSGKSTLLGILGTLDTPTSGQLRIDGDEVTGLNESQLTKYRAKKIGFIFQAYNLISTMTAKENVMLSLMSAKGKSNSEMEQKTLELLDMVGMKERCDHLPSQLSGGQQQRVAIARALANQPSIIIADEPTGNLDSKTGKLILNLICGLREKVGTTFIVATHDPNVAEISDRVLHILDGQIQEIK</sequence>
<dbReference type="AlphaFoldDB" id="A0AAP3DH36"/>
<dbReference type="SUPFAM" id="SSF52540">
    <property type="entry name" value="P-loop containing nucleoside triphosphate hydrolases"/>
    <property type="match status" value="1"/>
</dbReference>
<comment type="caution">
    <text evidence="5">The sequence shown here is derived from an EMBL/GenBank/DDBJ whole genome shotgun (WGS) entry which is preliminary data.</text>
</comment>
<dbReference type="SMART" id="SM00382">
    <property type="entry name" value="AAA"/>
    <property type="match status" value="1"/>
</dbReference>
<name>A0AAP3DH36_BRELA</name>
<evidence type="ECO:0000256" key="3">
    <source>
        <dbReference type="ARBA" id="ARBA00022840"/>
    </source>
</evidence>
<dbReference type="Proteomes" id="UP001077662">
    <property type="component" value="Unassembled WGS sequence"/>
</dbReference>